<evidence type="ECO:0000313" key="5">
    <source>
        <dbReference type="Proteomes" id="UP000478837"/>
    </source>
</evidence>
<feature type="signal peptide" evidence="2">
    <location>
        <begin position="1"/>
        <end position="29"/>
    </location>
</feature>
<dbReference type="Gene3D" id="2.40.160.20">
    <property type="match status" value="1"/>
</dbReference>
<keyword evidence="1 2" id="KW-0732">Signal</keyword>
<dbReference type="Proteomes" id="UP000478837">
    <property type="component" value="Unassembled WGS sequence"/>
</dbReference>
<dbReference type="RefSeq" id="WP_163111237.1">
    <property type="nucleotide sequence ID" value="NZ_JAAAWP010000003.1"/>
</dbReference>
<accession>A0A6L9MSZ4</accession>
<gene>
    <name evidence="4" type="ORF">GTW09_07240</name>
</gene>
<name>A0A6L9MSZ4_9ALTE</name>
<protein>
    <submittedName>
        <fullName evidence="4">Outer membrane beta-barrel protein</fullName>
    </submittedName>
</protein>
<feature type="chain" id="PRO_5027026886" evidence="2">
    <location>
        <begin position="30"/>
        <end position="190"/>
    </location>
</feature>
<dbReference type="SUPFAM" id="SSF56925">
    <property type="entry name" value="OMPA-like"/>
    <property type="match status" value="1"/>
</dbReference>
<evidence type="ECO:0000313" key="4">
    <source>
        <dbReference type="EMBL" id="NDW21308.1"/>
    </source>
</evidence>
<sequence>MNKAITLLTALTAPIAAVVATVAPTAALADKPDWRYVEGGYTKLDFDNNESFEPDGLTINGKYLLNANWYLNGEYSFFEEGNFDFDMLTLGGGYRLPVNATTDAYFGANLERVDGDFDDETGYSINAGLRSMITEQVELAGEVGYYDVDDGEPTFKVGANYYITPQWAVGASYKLIDELDIMQVTARYAF</sequence>
<reference evidence="4 5" key="1">
    <citation type="submission" date="2020-01" db="EMBL/GenBank/DDBJ databases">
        <title>Genomes of bacteria type strains.</title>
        <authorList>
            <person name="Chen J."/>
            <person name="Zhu S."/>
            <person name="Yang J."/>
        </authorList>
    </citation>
    <scope>NUCLEOTIDE SEQUENCE [LARGE SCALE GENOMIC DNA]</scope>
    <source>
        <strain evidence="4 5">LMG 22958</strain>
    </source>
</reference>
<proteinExistence type="predicted"/>
<evidence type="ECO:0000256" key="1">
    <source>
        <dbReference type="ARBA" id="ARBA00022729"/>
    </source>
</evidence>
<dbReference type="Pfam" id="PF13505">
    <property type="entry name" value="OMP_b-brl"/>
    <property type="match status" value="1"/>
</dbReference>
<comment type="caution">
    <text evidence="4">The sequence shown here is derived from an EMBL/GenBank/DDBJ whole genome shotgun (WGS) entry which is preliminary data.</text>
</comment>
<dbReference type="EMBL" id="JAAAWP010000003">
    <property type="protein sequence ID" value="NDW21308.1"/>
    <property type="molecule type" value="Genomic_DNA"/>
</dbReference>
<evidence type="ECO:0000256" key="2">
    <source>
        <dbReference type="SAM" id="SignalP"/>
    </source>
</evidence>
<feature type="domain" description="Outer membrane protein beta-barrel" evidence="3">
    <location>
        <begin position="16"/>
        <end position="150"/>
    </location>
</feature>
<dbReference type="InterPro" id="IPR011250">
    <property type="entry name" value="OMP/PagP_B-barrel"/>
</dbReference>
<evidence type="ECO:0000259" key="3">
    <source>
        <dbReference type="Pfam" id="PF13505"/>
    </source>
</evidence>
<keyword evidence="5" id="KW-1185">Reference proteome</keyword>
<dbReference type="AlphaFoldDB" id="A0A6L9MSZ4"/>
<organism evidence="4 5">
    <name type="scientific">Alteromonas hispanica</name>
    <dbReference type="NCBI Taxonomy" id="315421"/>
    <lineage>
        <taxon>Bacteria</taxon>
        <taxon>Pseudomonadati</taxon>
        <taxon>Pseudomonadota</taxon>
        <taxon>Gammaproteobacteria</taxon>
        <taxon>Alteromonadales</taxon>
        <taxon>Alteromonadaceae</taxon>
        <taxon>Alteromonas/Salinimonas group</taxon>
        <taxon>Alteromonas</taxon>
    </lineage>
</organism>
<dbReference type="InterPro" id="IPR027385">
    <property type="entry name" value="Beta-barrel_OMP"/>
</dbReference>